<evidence type="ECO:0000313" key="3">
    <source>
        <dbReference type="Proteomes" id="UP001497623"/>
    </source>
</evidence>
<keyword evidence="3" id="KW-1185">Reference proteome</keyword>
<feature type="signal peptide" evidence="1">
    <location>
        <begin position="1"/>
        <end position="17"/>
    </location>
</feature>
<gene>
    <name evidence="2" type="ORF">MNOR_LOCUS39462</name>
</gene>
<protein>
    <recommendedName>
        <fullName evidence="4">Chemosensory protein</fullName>
    </recommendedName>
</protein>
<dbReference type="InterPro" id="IPR036682">
    <property type="entry name" value="OS_D_A10/PebIII_sf"/>
</dbReference>
<evidence type="ECO:0000256" key="1">
    <source>
        <dbReference type="SAM" id="SignalP"/>
    </source>
</evidence>
<evidence type="ECO:0000313" key="2">
    <source>
        <dbReference type="EMBL" id="CAL4226520.1"/>
    </source>
</evidence>
<accession>A0AAV2SQD5</accession>
<feature type="chain" id="PRO_5043528221" description="Chemosensory protein" evidence="1">
    <location>
        <begin position="18"/>
        <end position="118"/>
    </location>
</feature>
<name>A0AAV2SQD5_MEGNR</name>
<proteinExistence type="predicted"/>
<sequence length="118" mass="13328">MLRTLLVLPLLVSVIYSNPRTDLGTVPDKQAIEEAFKDTARVESMIDCITDDTNNKCTEDEYGIKVRANEMMRNQGKCLSCTDEEQANMEHGMILLQTKTPWLFTRVVVAMLIPGMAF</sequence>
<organism evidence="2 3">
    <name type="scientific">Meganyctiphanes norvegica</name>
    <name type="common">Northern krill</name>
    <name type="synonym">Thysanopoda norvegica</name>
    <dbReference type="NCBI Taxonomy" id="48144"/>
    <lineage>
        <taxon>Eukaryota</taxon>
        <taxon>Metazoa</taxon>
        <taxon>Ecdysozoa</taxon>
        <taxon>Arthropoda</taxon>
        <taxon>Crustacea</taxon>
        <taxon>Multicrustacea</taxon>
        <taxon>Malacostraca</taxon>
        <taxon>Eumalacostraca</taxon>
        <taxon>Eucarida</taxon>
        <taxon>Euphausiacea</taxon>
        <taxon>Euphausiidae</taxon>
        <taxon>Meganyctiphanes</taxon>
    </lineage>
</organism>
<dbReference type="EMBL" id="CAXKWB010102945">
    <property type="protein sequence ID" value="CAL4226520.1"/>
    <property type="molecule type" value="Genomic_DNA"/>
</dbReference>
<dbReference type="Proteomes" id="UP001497623">
    <property type="component" value="Unassembled WGS sequence"/>
</dbReference>
<comment type="caution">
    <text evidence="2">The sequence shown here is derived from an EMBL/GenBank/DDBJ whole genome shotgun (WGS) entry which is preliminary data.</text>
</comment>
<dbReference type="AlphaFoldDB" id="A0AAV2SQD5"/>
<dbReference type="SUPFAM" id="SSF100910">
    <property type="entry name" value="Chemosensory protein Csp2"/>
    <property type="match status" value="1"/>
</dbReference>
<dbReference type="Gene3D" id="1.10.2080.10">
    <property type="entry name" value="Insect odorant-binding protein A10/Ejaculatory bulb-specific protein 3"/>
    <property type="match status" value="1"/>
</dbReference>
<reference evidence="2 3" key="1">
    <citation type="submission" date="2024-05" db="EMBL/GenBank/DDBJ databases">
        <authorList>
            <person name="Wallberg A."/>
        </authorList>
    </citation>
    <scope>NUCLEOTIDE SEQUENCE [LARGE SCALE GENOMIC DNA]</scope>
</reference>
<evidence type="ECO:0008006" key="4">
    <source>
        <dbReference type="Google" id="ProtNLM"/>
    </source>
</evidence>
<keyword evidence="1" id="KW-0732">Signal</keyword>